<dbReference type="SUPFAM" id="SSF48295">
    <property type="entry name" value="TrpR-like"/>
    <property type="match status" value="1"/>
</dbReference>
<feature type="non-terminal residue" evidence="1">
    <location>
        <position position="70"/>
    </location>
</feature>
<dbReference type="GO" id="GO:0004803">
    <property type="term" value="F:transposase activity"/>
    <property type="evidence" value="ECO:0007669"/>
    <property type="project" value="InterPro"/>
</dbReference>
<name>T1BMK8_9ZZZZ</name>
<organism evidence="1">
    <name type="scientific">mine drainage metagenome</name>
    <dbReference type="NCBI Taxonomy" id="410659"/>
    <lineage>
        <taxon>unclassified sequences</taxon>
        <taxon>metagenomes</taxon>
        <taxon>ecological metagenomes</taxon>
    </lineage>
</organism>
<dbReference type="InterPro" id="IPR002514">
    <property type="entry name" value="Transposase_8"/>
</dbReference>
<sequence>DKERNTMSKIRRNHAPQFKAKVALEALAGEKTIHEIAAKHQVHPNQVTQWRRQLIDQAATLFGKGAPSTD</sequence>
<reference evidence="1" key="1">
    <citation type="submission" date="2013-08" db="EMBL/GenBank/DDBJ databases">
        <authorList>
            <person name="Mendez C."/>
            <person name="Richter M."/>
            <person name="Ferrer M."/>
            <person name="Sanchez J."/>
        </authorList>
    </citation>
    <scope>NUCLEOTIDE SEQUENCE</scope>
</reference>
<gene>
    <name evidence="1" type="ORF">B1B_09339</name>
</gene>
<dbReference type="Pfam" id="PF01527">
    <property type="entry name" value="HTH_Tnp_1"/>
    <property type="match status" value="1"/>
</dbReference>
<feature type="non-terminal residue" evidence="1">
    <location>
        <position position="1"/>
    </location>
</feature>
<accession>T1BMK8</accession>
<dbReference type="GO" id="GO:0043565">
    <property type="term" value="F:sequence-specific DNA binding"/>
    <property type="evidence" value="ECO:0007669"/>
    <property type="project" value="InterPro"/>
</dbReference>
<reference evidence="1" key="2">
    <citation type="journal article" date="2014" name="ISME J.">
        <title>Microbial stratification in low pH oxic and suboxic macroscopic growths along an acid mine drainage.</title>
        <authorList>
            <person name="Mendez-Garcia C."/>
            <person name="Mesa V."/>
            <person name="Sprenger R.R."/>
            <person name="Richter M."/>
            <person name="Diez M.S."/>
            <person name="Solano J."/>
            <person name="Bargiela R."/>
            <person name="Golyshina O.V."/>
            <person name="Manteca A."/>
            <person name="Ramos J.L."/>
            <person name="Gallego J.R."/>
            <person name="Llorente I."/>
            <person name="Martins Dos Santos V.A."/>
            <person name="Jensen O.N."/>
            <person name="Pelaez A.I."/>
            <person name="Sanchez J."/>
            <person name="Ferrer M."/>
        </authorList>
    </citation>
    <scope>NUCLEOTIDE SEQUENCE</scope>
</reference>
<dbReference type="EMBL" id="AUZY01006167">
    <property type="protein sequence ID" value="EQD55210.1"/>
    <property type="molecule type" value="Genomic_DNA"/>
</dbReference>
<evidence type="ECO:0000313" key="1">
    <source>
        <dbReference type="EMBL" id="EQD55210.1"/>
    </source>
</evidence>
<dbReference type="AlphaFoldDB" id="T1BMK8"/>
<protein>
    <submittedName>
        <fullName evidence="1">Transposase IS3/IS911 family protein</fullName>
    </submittedName>
</protein>
<proteinExistence type="predicted"/>
<comment type="caution">
    <text evidence="1">The sequence shown here is derived from an EMBL/GenBank/DDBJ whole genome shotgun (WGS) entry which is preliminary data.</text>
</comment>
<dbReference type="GO" id="GO:0006313">
    <property type="term" value="P:DNA transposition"/>
    <property type="evidence" value="ECO:0007669"/>
    <property type="project" value="InterPro"/>
</dbReference>
<dbReference type="InterPro" id="IPR010921">
    <property type="entry name" value="Trp_repressor/repl_initiator"/>
</dbReference>